<protein>
    <submittedName>
        <fullName evidence="1">Uncharacterized protein</fullName>
    </submittedName>
</protein>
<name>A0A1A8ZAN1_9ACTN</name>
<dbReference type="Proteomes" id="UP000198765">
    <property type="component" value="Chromosome I"/>
</dbReference>
<gene>
    <name evidence="1" type="ORF">GA0070621_1076</name>
</gene>
<evidence type="ECO:0000313" key="1">
    <source>
        <dbReference type="EMBL" id="SBT40857.1"/>
    </source>
</evidence>
<sequence>MRAALFTLARIVLRGVLPYPDLPRRVQVRRRARALATREPWPRDEAAVTGEGYARLALLRLLALQRATRRAVQTHQRESAPLLARTAMETCIVGLRCLHDPNAVRKLRESEIKVAPTLLTFMSSTGIIPDSVIREAVRALGEPRKLPDVRSMTEQIDSRTGATLAIHLYDTAYRPASQYFTHASGSALLRHVTAEYRYSTKPANSWARRAPVRLTDACVGLLAGALANQIAEPAELFVRYSEGHAQRVLPPLLVTIGKGMARRLRLADLVTTSKQAEEMRAYLSRVGPDDAPDDREKRLRAMYEALIARLDIDDVPDDAIRPVIDHLVTKVLAEWDAEHTDQLPRKIQTHEPGEA</sequence>
<organism evidence="1 2">
    <name type="scientific">Micromonospora narathiwatensis</name>
    <dbReference type="NCBI Taxonomy" id="299146"/>
    <lineage>
        <taxon>Bacteria</taxon>
        <taxon>Bacillati</taxon>
        <taxon>Actinomycetota</taxon>
        <taxon>Actinomycetes</taxon>
        <taxon>Micromonosporales</taxon>
        <taxon>Micromonosporaceae</taxon>
        <taxon>Micromonospora</taxon>
    </lineage>
</organism>
<reference evidence="1 2" key="1">
    <citation type="submission" date="2016-06" db="EMBL/GenBank/DDBJ databases">
        <authorList>
            <person name="Kjaerup R.B."/>
            <person name="Dalgaard T.S."/>
            <person name="Juul-Madsen H.R."/>
        </authorList>
    </citation>
    <scope>NUCLEOTIDE SEQUENCE [LARGE SCALE GENOMIC DNA]</scope>
    <source>
        <strain evidence="1 2">DSM 45248</strain>
    </source>
</reference>
<proteinExistence type="predicted"/>
<dbReference type="EMBL" id="LT594324">
    <property type="protein sequence ID" value="SBT40857.1"/>
    <property type="molecule type" value="Genomic_DNA"/>
</dbReference>
<dbReference type="AlphaFoldDB" id="A0A1A8ZAN1"/>
<keyword evidence="2" id="KW-1185">Reference proteome</keyword>
<dbReference type="PATRIC" id="fig|299146.4.peg.1113"/>
<evidence type="ECO:0000313" key="2">
    <source>
        <dbReference type="Proteomes" id="UP000198765"/>
    </source>
</evidence>
<accession>A0A1A8ZAN1</accession>